<name>A0A3P4B767_9BURK</name>
<organism evidence="3 4">
    <name type="scientific">Pigmentiphaga humi</name>
    <dbReference type="NCBI Taxonomy" id="2478468"/>
    <lineage>
        <taxon>Bacteria</taxon>
        <taxon>Pseudomonadati</taxon>
        <taxon>Pseudomonadota</taxon>
        <taxon>Betaproteobacteria</taxon>
        <taxon>Burkholderiales</taxon>
        <taxon>Alcaligenaceae</taxon>
        <taxon>Pigmentiphaga</taxon>
    </lineage>
</organism>
<dbReference type="Pfam" id="PF07978">
    <property type="entry name" value="NIPSNAP"/>
    <property type="match status" value="1"/>
</dbReference>
<dbReference type="AlphaFoldDB" id="A0A3P4B767"/>
<sequence>MKMVEMRTYTLVPGGAAEYLRVYGESARALQARILGDLAGLYQTESGELNQLVFLWGYDSLDERARRRAALMQDPEFAAFRKAVKHLLVRQESRLLSQA</sequence>
<evidence type="ECO:0000313" key="3">
    <source>
        <dbReference type="EMBL" id="VCU71015.1"/>
    </source>
</evidence>
<reference evidence="3 4" key="1">
    <citation type="submission" date="2018-10" db="EMBL/GenBank/DDBJ databases">
        <authorList>
            <person name="Criscuolo A."/>
        </authorList>
    </citation>
    <scope>NUCLEOTIDE SEQUENCE [LARGE SCALE GENOMIC DNA]</scope>
    <source>
        <strain evidence="3">DnA1</strain>
    </source>
</reference>
<gene>
    <name evidence="3" type="ORF">PIGHUM_03095</name>
</gene>
<dbReference type="EMBL" id="UWPJ01000024">
    <property type="protein sequence ID" value="VCU71015.1"/>
    <property type="molecule type" value="Genomic_DNA"/>
</dbReference>
<dbReference type="InterPro" id="IPR012577">
    <property type="entry name" value="NIPSNAP"/>
</dbReference>
<dbReference type="SUPFAM" id="SSF54909">
    <property type="entry name" value="Dimeric alpha+beta barrel"/>
    <property type="match status" value="1"/>
</dbReference>
<keyword evidence="4" id="KW-1185">Reference proteome</keyword>
<feature type="domain" description="NIPSNAP" evidence="2">
    <location>
        <begin position="4"/>
        <end position="97"/>
    </location>
</feature>
<dbReference type="PANTHER" id="PTHR21017:SF17">
    <property type="entry name" value="PROTEIN NIPSNAP"/>
    <property type="match status" value="1"/>
</dbReference>
<dbReference type="Gene3D" id="3.30.70.100">
    <property type="match status" value="1"/>
</dbReference>
<dbReference type="InterPro" id="IPR011008">
    <property type="entry name" value="Dimeric_a/b-barrel"/>
</dbReference>
<evidence type="ECO:0000256" key="1">
    <source>
        <dbReference type="ARBA" id="ARBA00005291"/>
    </source>
</evidence>
<dbReference type="InterPro" id="IPR051557">
    <property type="entry name" value="NipSnap_domain"/>
</dbReference>
<evidence type="ECO:0000259" key="2">
    <source>
        <dbReference type="Pfam" id="PF07978"/>
    </source>
</evidence>
<accession>A0A3P4B767</accession>
<dbReference type="PANTHER" id="PTHR21017">
    <property type="entry name" value="NIPSNAP-RELATED"/>
    <property type="match status" value="1"/>
</dbReference>
<dbReference type="Proteomes" id="UP000277294">
    <property type="component" value="Unassembled WGS sequence"/>
</dbReference>
<protein>
    <recommendedName>
        <fullName evidence="2">NIPSNAP domain-containing protein</fullName>
    </recommendedName>
</protein>
<comment type="similarity">
    <text evidence="1">Belongs to the NipSnap family.</text>
</comment>
<evidence type="ECO:0000313" key="4">
    <source>
        <dbReference type="Proteomes" id="UP000277294"/>
    </source>
</evidence>
<dbReference type="RefSeq" id="WP_246013226.1">
    <property type="nucleotide sequence ID" value="NZ_UWPJ01000024.1"/>
</dbReference>
<proteinExistence type="inferred from homology"/>